<evidence type="ECO:0000256" key="1">
    <source>
        <dbReference type="SAM" id="Phobius"/>
    </source>
</evidence>
<feature type="transmembrane region" description="Helical" evidence="1">
    <location>
        <begin position="364"/>
        <end position="397"/>
    </location>
</feature>
<evidence type="ECO:0000313" key="2">
    <source>
        <dbReference type="EMBL" id="SFI67906.1"/>
    </source>
</evidence>
<organism evidence="2 3">
    <name type="scientific">Natronobacterium gregoryi</name>
    <dbReference type="NCBI Taxonomy" id="44930"/>
    <lineage>
        <taxon>Archaea</taxon>
        <taxon>Methanobacteriati</taxon>
        <taxon>Methanobacteriota</taxon>
        <taxon>Stenosarchaea group</taxon>
        <taxon>Halobacteria</taxon>
        <taxon>Halobacteriales</taxon>
        <taxon>Natrialbaceae</taxon>
        <taxon>Natronobacterium</taxon>
    </lineage>
</organism>
<reference evidence="2 3" key="1">
    <citation type="submission" date="2016-10" db="EMBL/GenBank/DDBJ databases">
        <authorList>
            <person name="de Groot N.N."/>
        </authorList>
    </citation>
    <scope>NUCLEOTIDE SEQUENCE [LARGE SCALE GENOMIC DNA]</scope>
    <source>
        <strain evidence="2 3">SP2</strain>
    </source>
</reference>
<dbReference type="OrthoDB" id="239360at2157"/>
<evidence type="ECO:0000313" key="3">
    <source>
        <dbReference type="Proteomes" id="UP000182829"/>
    </source>
</evidence>
<dbReference type="RefSeq" id="WP_005578334.1">
    <property type="nucleotide sequence ID" value="NZ_FORO01000003.1"/>
</dbReference>
<accession>A0A1I3K640</accession>
<sequence>MGTGTKLLFAVLGIVLVVALLSTNLVVAADRTVLDSDFVKDTADEEGLYAALAQEVQEDAMQTLSTSGNALPADELEDGVREAVIEAEIREQGEKNVDRLYAFLHGETDELHLEIDLERANQNVLTELEEEMTGLDLGEADFPQGDEIEAMAESEEQFAQYRDEFREEQKEELQGGGDREVPAEELDQRMDAIRLDLYTERDELLEQERYGDGLDADLEEPAHALLTARVDALTGEMGYDEYVTEVESAKEEFETELVAGVESELADGAQIDLTEGMDDDATESLEMGQAVVSTASLLAIVLPLVCLGIVGLMAWVAPPSTTALSAGVVSTLVGTTGIVGSHVAGEQIELLFAGGETPPAMADFVLGIASGTLAALTVQSVVLLVVGIGLVAVGVAIRQGLLLE</sequence>
<dbReference type="EMBL" id="FORO01000003">
    <property type="protein sequence ID" value="SFI67906.1"/>
    <property type="molecule type" value="Genomic_DNA"/>
</dbReference>
<feature type="transmembrane region" description="Helical" evidence="1">
    <location>
        <begin position="295"/>
        <end position="316"/>
    </location>
</feature>
<protein>
    <submittedName>
        <fullName evidence="2">Uncharacterized protein</fullName>
    </submittedName>
</protein>
<proteinExistence type="predicted"/>
<feature type="transmembrane region" description="Helical" evidence="1">
    <location>
        <begin position="323"/>
        <end position="344"/>
    </location>
</feature>
<keyword evidence="1" id="KW-0812">Transmembrane</keyword>
<keyword evidence="1" id="KW-1133">Transmembrane helix</keyword>
<name>A0A1I3K640_9EURY</name>
<dbReference type="Proteomes" id="UP000182829">
    <property type="component" value="Unassembled WGS sequence"/>
</dbReference>
<dbReference type="AlphaFoldDB" id="A0A1I3K640"/>
<dbReference type="GeneID" id="14208903"/>
<keyword evidence="1" id="KW-0472">Membrane</keyword>
<dbReference type="OMA" id="NRREDIR"/>
<gene>
    <name evidence="2" type="ORF">SAMN05443661_103105</name>
</gene>